<proteinExistence type="inferred from homology"/>
<keyword evidence="6" id="KW-0256">Endoplasmic reticulum</keyword>
<dbReference type="Proteomes" id="UP001472677">
    <property type="component" value="Unassembled WGS sequence"/>
</dbReference>
<comment type="similarity">
    <text evidence="3">Belongs to the glycosyltransferase GT106 family.</text>
</comment>
<keyword evidence="7" id="KW-0294">Fucose metabolism</keyword>
<gene>
    <name evidence="15" type="ORF">V6N12_046854</name>
</gene>
<evidence type="ECO:0000256" key="1">
    <source>
        <dbReference type="ARBA" id="ARBA00004240"/>
    </source>
</evidence>
<evidence type="ECO:0000256" key="10">
    <source>
        <dbReference type="ARBA" id="ARBA00026232"/>
    </source>
</evidence>
<accession>A0ABR1ZHP3</accession>
<evidence type="ECO:0000256" key="5">
    <source>
        <dbReference type="ARBA" id="ARBA00022679"/>
    </source>
</evidence>
<dbReference type="EMBL" id="JBBPBM010002166">
    <property type="protein sequence ID" value="KAK8479993.1"/>
    <property type="molecule type" value="Genomic_DNA"/>
</dbReference>
<evidence type="ECO:0000256" key="13">
    <source>
        <dbReference type="SAM" id="MobiDB-lite"/>
    </source>
</evidence>
<dbReference type="Pfam" id="PF07460">
    <property type="entry name" value="NUMOD3"/>
    <property type="match status" value="1"/>
</dbReference>
<feature type="region of interest" description="Disordered" evidence="13">
    <location>
        <begin position="69"/>
        <end position="97"/>
    </location>
</feature>
<evidence type="ECO:0000256" key="9">
    <source>
        <dbReference type="ARBA" id="ARBA00025803"/>
    </source>
</evidence>
<comment type="caution">
    <text evidence="15">The sequence shown here is derived from an EMBL/GenBank/DDBJ whole genome shotgun (WGS) entry which is preliminary data.</text>
</comment>
<sequence length="1176" mass="132609">MPSLLDIATAKHSLQSPLVPVRVQVLLNPWKSSPLPRRINFHLGHRESHCRKLRVRAVATLEPKCSVLKQDGHNSKSQLGGDLSPSSSTGDSDDELDEREKLRRMRISKANKGNTPWNKGRKHSAETLQRIRERTRLAMQNPKVKMKLVNLGHAQSEETRAKIGVGVRMGWERRRGKLMLQETCHFEWMNLIAEASRKGYCGEEELQWDSYKILDEQLTKEWLESVEQRKSMPRPKGSKRAPKSLEQRRKIAEAIAAKWADPDYRERVCSGLAKYHGIPSVAERKPKRKPTSDTQSKQSPSKRKAIDTNYSSASETISPIERIRIRRRNKPLYKDPMASSKLEMLKNIRAQRAAEETKKTEAVERARLLIAEAEKAAKALEVAASKSPVARASLIETRKLIAEAIQSIESIEIVQIASDENSGYISVDSVEPVSQVENRMQSENNGLNQAEQKEVNGNQTLPLSKHEEFNHPSFFFPKIVNGNSDEQLASPSTNNHSSSTLSFETLIKLDSSKQLNHLETTGAVEHEKNPPVNGTKVQLKDGGVPSKAVAVTKKWVRAMLPPVVLAAWHSSRCEGTIRRRSMLEKYQIGPVSFSFTGSLIPDQTMDRDSSDEDDDLRKLTHQNDTPRSSFQVEVLEPQMRRRPKLAFHKAYLFALVLPILIVLIYFSADIGSLFTSDISSFKFNTVSDRTRESQLQALHLLNQQQSSLLSLWNHTFVSSDNNITAVRLDDIKAALLTQITLNKHIQQTLLSPYKTGNTLRNGTALDSDSAGFGFRSCRKVDQRFSERRTIEWRPKPNKFLFAICLSGQMSNHLICLEKHMFFAAVLNRALVIPSSRFDYQYNRVLDIEHINDCVGKKAVVPFEEFMKMKKHHAHIDKFICYFASPQPCYIDEEHLKKLKSSGISMVKLEAAWKNEDVKNPSPKTIKDVEEKFGSNDDVIAIGDVYFADVERDWVLQPGGPIAHKCKTLIEPSKLILLTAERFIQTYLGSNFIALHFRRHGFLKFCNAKKPSCFYPIPQAAACITRMVEKAGSPVIYLSTDAAESETGLLQSMIVLNGKTIPLVKRPPRNSAEKWDALLYRHGLEGDHQVEAMLDKTICAMASVFIGAPGSTFTEDILRLRKDWGTASLCDEYLCQGEDPNFISGSREVNHFCGTHRLGGAVHAPNICVMQLGQIKS</sequence>
<dbReference type="InterPro" id="IPR045130">
    <property type="entry name" value="OFUT2-like"/>
</dbReference>
<evidence type="ECO:0000256" key="6">
    <source>
        <dbReference type="ARBA" id="ARBA00022824"/>
    </source>
</evidence>
<feature type="domain" description="Nuclease associated modular" evidence="14">
    <location>
        <begin position="105"/>
        <end position="132"/>
    </location>
</feature>
<evidence type="ECO:0000256" key="2">
    <source>
        <dbReference type="ARBA" id="ARBA00004922"/>
    </source>
</evidence>
<feature type="region of interest" description="Disordered" evidence="13">
    <location>
        <begin position="279"/>
        <end position="313"/>
    </location>
</feature>
<protein>
    <recommendedName>
        <fullName evidence="10">GDP-fucose protein O-fucosyltransferase 2</fullName>
    </recommendedName>
    <alternativeName>
        <fullName evidence="11">O-fucosyltransferase family protein</fullName>
    </alternativeName>
</protein>
<name>A0ABR1ZHP3_9ROSI</name>
<keyword evidence="12" id="KW-0175">Coiled coil</keyword>
<evidence type="ECO:0000259" key="14">
    <source>
        <dbReference type="Pfam" id="PF07460"/>
    </source>
</evidence>
<evidence type="ECO:0000256" key="12">
    <source>
        <dbReference type="SAM" id="Coils"/>
    </source>
</evidence>
<feature type="region of interest" description="Disordered" evidence="13">
    <location>
        <begin position="226"/>
        <end position="247"/>
    </location>
</feature>
<feature type="region of interest" description="Disordered" evidence="13">
    <location>
        <begin position="599"/>
        <end position="622"/>
    </location>
</feature>
<dbReference type="PANTHER" id="PTHR13398:SF0">
    <property type="entry name" value="GDP-FUCOSE PROTEIN O-FUCOSYLTRANSFERASE 2"/>
    <property type="match status" value="1"/>
</dbReference>
<dbReference type="InterPro" id="IPR019378">
    <property type="entry name" value="GDP-Fuc_O-FucTrfase"/>
</dbReference>
<dbReference type="CDD" id="cd11296">
    <property type="entry name" value="O-FucT_like"/>
    <property type="match status" value="1"/>
</dbReference>
<keyword evidence="16" id="KW-1185">Reference proteome</keyword>
<evidence type="ECO:0000256" key="8">
    <source>
        <dbReference type="ARBA" id="ARBA00023277"/>
    </source>
</evidence>
<comment type="similarity">
    <text evidence="9">Belongs to the glycosyltransferase 68 family.</text>
</comment>
<evidence type="ECO:0000313" key="15">
    <source>
        <dbReference type="EMBL" id="KAK8479993.1"/>
    </source>
</evidence>
<comment type="subcellular location">
    <subcellularLocation>
        <location evidence="1">Endoplasmic reticulum</location>
    </subcellularLocation>
</comment>
<evidence type="ECO:0000256" key="4">
    <source>
        <dbReference type="ARBA" id="ARBA00022676"/>
    </source>
</evidence>
<dbReference type="Pfam" id="PF10250">
    <property type="entry name" value="O-FucT"/>
    <property type="match status" value="1"/>
</dbReference>
<keyword evidence="4" id="KW-0328">Glycosyltransferase</keyword>
<dbReference type="PANTHER" id="PTHR13398">
    <property type="entry name" value="GDP-FUCOSE PROTEIN O-FUCOSYLTRANSFERASE 2"/>
    <property type="match status" value="1"/>
</dbReference>
<reference evidence="15 16" key="1">
    <citation type="journal article" date="2024" name="G3 (Bethesda)">
        <title>Genome assembly of Hibiscus sabdariffa L. provides insights into metabolisms of medicinal natural products.</title>
        <authorList>
            <person name="Kim T."/>
        </authorList>
    </citation>
    <scope>NUCLEOTIDE SEQUENCE [LARGE SCALE GENOMIC DNA]</scope>
    <source>
        <strain evidence="15">TK-2024</strain>
        <tissue evidence="15">Old leaves</tissue>
    </source>
</reference>
<keyword evidence="8" id="KW-0119">Carbohydrate metabolism</keyword>
<feature type="compositionally biased region" description="Basic residues" evidence="13">
    <location>
        <begin position="231"/>
        <end position="242"/>
    </location>
</feature>
<feature type="coiled-coil region" evidence="12">
    <location>
        <begin position="345"/>
        <end position="383"/>
    </location>
</feature>
<keyword evidence="5" id="KW-0808">Transferase</keyword>
<comment type="pathway">
    <text evidence="2">Protein modification; protein glycosylation.</text>
</comment>
<organism evidence="15 16">
    <name type="scientific">Hibiscus sabdariffa</name>
    <name type="common">roselle</name>
    <dbReference type="NCBI Taxonomy" id="183260"/>
    <lineage>
        <taxon>Eukaryota</taxon>
        <taxon>Viridiplantae</taxon>
        <taxon>Streptophyta</taxon>
        <taxon>Embryophyta</taxon>
        <taxon>Tracheophyta</taxon>
        <taxon>Spermatophyta</taxon>
        <taxon>Magnoliopsida</taxon>
        <taxon>eudicotyledons</taxon>
        <taxon>Gunneridae</taxon>
        <taxon>Pentapetalae</taxon>
        <taxon>rosids</taxon>
        <taxon>malvids</taxon>
        <taxon>Malvales</taxon>
        <taxon>Malvaceae</taxon>
        <taxon>Malvoideae</taxon>
        <taxon>Hibiscus</taxon>
    </lineage>
</organism>
<evidence type="ECO:0000313" key="16">
    <source>
        <dbReference type="Proteomes" id="UP001472677"/>
    </source>
</evidence>
<evidence type="ECO:0000256" key="3">
    <source>
        <dbReference type="ARBA" id="ARBA00007737"/>
    </source>
</evidence>
<dbReference type="Gene3D" id="3.40.50.11350">
    <property type="match status" value="1"/>
</dbReference>
<evidence type="ECO:0000256" key="11">
    <source>
        <dbReference type="ARBA" id="ARBA00030350"/>
    </source>
</evidence>
<evidence type="ECO:0000256" key="7">
    <source>
        <dbReference type="ARBA" id="ARBA00023253"/>
    </source>
</evidence>
<dbReference type="InterPro" id="IPR003611">
    <property type="entry name" value="NUMOD3"/>
</dbReference>